<dbReference type="PANTHER" id="PTHR44068">
    <property type="entry name" value="ZGC:194242"/>
    <property type="match status" value="1"/>
</dbReference>
<dbReference type="GO" id="GO:0032259">
    <property type="term" value="P:methylation"/>
    <property type="evidence" value="ECO:0007669"/>
    <property type="project" value="UniProtKB-KW"/>
</dbReference>
<evidence type="ECO:0000259" key="2">
    <source>
        <dbReference type="Pfam" id="PF08241"/>
    </source>
</evidence>
<evidence type="ECO:0000313" key="4">
    <source>
        <dbReference type="Proteomes" id="UP000199608"/>
    </source>
</evidence>
<dbReference type="InterPro" id="IPR029063">
    <property type="entry name" value="SAM-dependent_MTases_sf"/>
</dbReference>
<dbReference type="Proteomes" id="UP000199608">
    <property type="component" value="Unassembled WGS sequence"/>
</dbReference>
<dbReference type="GO" id="GO:0016126">
    <property type="term" value="P:sterol biosynthetic process"/>
    <property type="evidence" value="ECO:0007669"/>
    <property type="project" value="TreeGrafter"/>
</dbReference>
<keyword evidence="4" id="KW-1185">Reference proteome</keyword>
<feature type="domain" description="Methyltransferase type 11" evidence="2">
    <location>
        <begin position="52"/>
        <end position="147"/>
    </location>
</feature>
<dbReference type="GO" id="GO:0003838">
    <property type="term" value="F:sterol 24-C-methyltransferase activity"/>
    <property type="evidence" value="ECO:0007669"/>
    <property type="project" value="TreeGrafter"/>
</dbReference>
<dbReference type="Pfam" id="PF08241">
    <property type="entry name" value="Methyltransf_11"/>
    <property type="match status" value="1"/>
</dbReference>
<dbReference type="Gene3D" id="3.40.50.150">
    <property type="entry name" value="Vaccinia Virus protein VP39"/>
    <property type="match status" value="1"/>
</dbReference>
<accession>A0A1H2FI49</accession>
<gene>
    <name evidence="3" type="ORF">SAMN04487931_104170</name>
</gene>
<protein>
    <submittedName>
        <fullName evidence="3">Methyltransferase domain-containing protein</fullName>
    </submittedName>
</protein>
<evidence type="ECO:0000313" key="3">
    <source>
        <dbReference type="EMBL" id="SDU06992.1"/>
    </source>
</evidence>
<dbReference type="PANTHER" id="PTHR44068:SF1">
    <property type="entry name" value="HYPOTHETICAL LOC100005854"/>
    <property type="match status" value="1"/>
</dbReference>
<organism evidence="3 4">
    <name type="scientific">Desulfobacula phenolica</name>
    <dbReference type="NCBI Taxonomy" id="90732"/>
    <lineage>
        <taxon>Bacteria</taxon>
        <taxon>Pseudomonadati</taxon>
        <taxon>Thermodesulfobacteriota</taxon>
        <taxon>Desulfobacteria</taxon>
        <taxon>Desulfobacterales</taxon>
        <taxon>Desulfobacteraceae</taxon>
        <taxon>Desulfobacula</taxon>
    </lineage>
</organism>
<keyword evidence="3" id="KW-0489">Methyltransferase</keyword>
<keyword evidence="1 3" id="KW-0808">Transferase</keyword>
<dbReference type="RefSeq" id="WP_014956448.1">
    <property type="nucleotide sequence ID" value="NZ_FNLL01000004.1"/>
</dbReference>
<dbReference type="InterPro" id="IPR013216">
    <property type="entry name" value="Methyltransf_11"/>
</dbReference>
<dbReference type="CDD" id="cd02440">
    <property type="entry name" value="AdoMet_MTases"/>
    <property type="match status" value="1"/>
</dbReference>
<dbReference type="AlphaFoldDB" id="A0A1H2FI49"/>
<reference evidence="4" key="1">
    <citation type="submission" date="2016-10" db="EMBL/GenBank/DDBJ databases">
        <authorList>
            <person name="Varghese N."/>
            <person name="Submissions S."/>
        </authorList>
    </citation>
    <scope>NUCLEOTIDE SEQUENCE [LARGE SCALE GENOMIC DNA]</scope>
    <source>
        <strain evidence="4">DSM 3384</strain>
    </source>
</reference>
<evidence type="ECO:0000256" key="1">
    <source>
        <dbReference type="ARBA" id="ARBA00022679"/>
    </source>
</evidence>
<sequence length="217" mass="24037">MTTENPYKDDTEDRKAARAMDEIVKTVFAPIYPLIAEQIKSKHGIVTGNCIDLGSGPAALSIALARITDLNLYALDQSVHSYAIATANIEEQGLAERITPVRGNVEDMPFDDNYADLIVSRGSVFFWEDLKAAFNEIYRVLKPGGKTHIGGGFGSAELKKSIFMEMAKKDGEFAQKSKGRMNPENMKRIKTALNNSHASQYDMTQSDAGFWIHITKE</sequence>
<dbReference type="InterPro" id="IPR050447">
    <property type="entry name" value="Erg6_SMT_methyltransf"/>
</dbReference>
<name>A0A1H2FI49_9BACT</name>
<dbReference type="SUPFAM" id="SSF53335">
    <property type="entry name" value="S-adenosyl-L-methionine-dependent methyltransferases"/>
    <property type="match status" value="1"/>
</dbReference>
<proteinExistence type="predicted"/>
<dbReference type="EMBL" id="FNLL01000004">
    <property type="protein sequence ID" value="SDU06992.1"/>
    <property type="molecule type" value="Genomic_DNA"/>
</dbReference>